<name>A0A0P9UQ37_PSEAV</name>
<organism evidence="1 2">
    <name type="scientific">Pseudomonas amygdali pv. lachrymans</name>
    <name type="common">Pseudomonas syringae pv. lachrymans</name>
    <dbReference type="NCBI Taxonomy" id="53707"/>
    <lineage>
        <taxon>Bacteria</taxon>
        <taxon>Pseudomonadati</taxon>
        <taxon>Pseudomonadota</taxon>
        <taxon>Gammaproteobacteria</taxon>
        <taxon>Pseudomonadales</taxon>
        <taxon>Pseudomonadaceae</taxon>
        <taxon>Pseudomonas</taxon>
        <taxon>Pseudomonas amygdali</taxon>
    </lineage>
</organism>
<dbReference type="AlphaFoldDB" id="A0A0P9UQ37"/>
<dbReference type="PATRIC" id="fig|53707.9.peg.5966"/>
<evidence type="ECO:0000313" key="1">
    <source>
        <dbReference type="EMBL" id="KPX73195.1"/>
    </source>
</evidence>
<protein>
    <submittedName>
        <fullName evidence="1">Uncharacterized protein</fullName>
    </submittedName>
</protein>
<evidence type="ECO:0000313" key="2">
    <source>
        <dbReference type="Proteomes" id="UP000050265"/>
    </source>
</evidence>
<accession>A0A0P9UQ37</accession>
<dbReference type="EMBL" id="LJQP01000134">
    <property type="protein sequence ID" value="KPX73195.1"/>
    <property type="molecule type" value="Genomic_DNA"/>
</dbReference>
<sequence>MYAVLVLVLLQTALGLVCFQLTELLRLLQSGSHQPFLLQQPLVVV</sequence>
<comment type="caution">
    <text evidence="1">The sequence shown here is derived from an EMBL/GenBank/DDBJ whole genome shotgun (WGS) entry which is preliminary data.</text>
</comment>
<proteinExistence type="predicted"/>
<dbReference type="Proteomes" id="UP000050265">
    <property type="component" value="Unassembled WGS sequence"/>
</dbReference>
<reference evidence="1 2" key="1">
    <citation type="submission" date="2015-09" db="EMBL/GenBank/DDBJ databases">
        <title>Genome announcement of multiple Pseudomonas syringae strains.</title>
        <authorList>
            <person name="Thakur S."/>
            <person name="Wang P.W."/>
            <person name="Gong Y."/>
            <person name="Weir B.S."/>
            <person name="Guttman D.S."/>
        </authorList>
    </citation>
    <scope>NUCLEOTIDE SEQUENCE [LARGE SCALE GENOMIC DNA]</scope>
    <source>
        <strain evidence="1 2">ICMP3507</strain>
    </source>
</reference>
<gene>
    <name evidence="1" type="ORF">ALO35_103055</name>
</gene>